<dbReference type="EMBL" id="UOFL01000041">
    <property type="protein sequence ID" value="VAW73212.1"/>
    <property type="molecule type" value="Genomic_DNA"/>
</dbReference>
<reference evidence="1" key="1">
    <citation type="submission" date="2018-06" db="EMBL/GenBank/DDBJ databases">
        <authorList>
            <person name="Zhirakovskaya E."/>
        </authorList>
    </citation>
    <scope>NUCLEOTIDE SEQUENCE</scope>
</reference>
<dbReference type="AlphaFoldDB" id="A0A3B0YD34"/>
<gene>
    <name evidence="1" type="ORF">MNBD_GAMMA12-561</name>
</gene>
<organism evidence="1">
    <name type="scientific">hydrothermal vent metagenome</name>
    <dbReference type="NCBI Taxonomy" id="652676"/>
    <lineage>
        <taxon>unclassified sequences</taxon>
        <taxon>metagenomes</taxon>
        <taxon>ecological metagenomes</taxon>
    </lineage>
</organism>
<name>A0A3B0YD34_9ZZZZ</name>
<proteinExistence type="predicted"/>
<sequence>MDSFMIVFYKVFSFFGFLLFFTVIGAGTYDVLNIENDFEYSQLHLTDSGVIKHGFVIDAHIFCENKYLALEVSELTFYYKKAGAKREADLKLASICAKWKQSNISVPIKAPIDPATNDKAT</sequence>
<accession>A0A3B0YD34</accession>
<protein>
    <submittedName>
        <fullName evidence="1">Uncharacterized protein</fullName>
    </submittedName>
</protein>
<evidence type="ECO:0000313" key="1">
    <source>
        <dbReference type="EMBL" id="VAW73212.1"/>
    </source>
</evidence>